<comment type="caution">
    <text evidence="6">The sequence shown here is derived from an EMBL/GenBank/DDBJ whole genome shotgun (WGS) entry which is preliminary data.</text>
</comment>
<dbReference type="AlphaFoldDB" id="A0A9W7T771"/>
<accession>A0A9W7T771</accession>
<evidence type="ECO:0000256" key="3">
    <source>
        <dbReference type="ARBA" id="ARBA00023306"/>
    </source>
</evidence>
<dbReference type="CDD" id="cd20516">
    <property type="entry name" value="CYCLIN_CCND_rpt2"/>
    <property type="match status" value="1"/>
</dbReference>
<dbReference type="OrthoDB" id="306099at2759"/>
<keyword evidence="1" id="KW-0132">Cell division</keyword>
<dbReference type="InterPro" id="IPR039361">
    <property type="entry name" value="Cyclin"/>
</dbReference>
<sequence>MELLCHETVELDCGSQLKSRTVRAFGDSVLTQDSRVQQNLLNSERPNIASRPEPGNVTEHTDVQPYMRRILTGWMLQVCEDQKCEEEVFPLAVHYLDRYMSQNPVQKSRLQLLGTVCMFLASKLRESVPLSASKLCVYTDYGVTIPEILQWEVLVVSRLNWDLASVLPSDFLELLLQGLPLLNPKLVRRHVHSYIALTATELKFSIFTPSAVACSCVTAAVIRLNVLTKTLTADALLQVLRNLLDVDETSLCKCYSALEETIELTLGRTSPDLSCTPDNVQDVKW</sequence>
<reference evidence="6" key="1">
    <citation type="submission" date="2021-02" db="EMBL/GenBank/DDBJ databases">
        <title>Comparative genomics reveals that relaxation of natural selection precedes convergent phenotypic evolution of cavefish.</title>
        <authorList>
            <person name="Peng Z."/>
        </authorList>
    </citation>
    <scope>NUCLEOTIDE SEQUENCE</scope>
    <source>
        <tissue evidence="6">Muscle</tissue>
    </source>
</reference>
<proteinExistence type="inferred from homology"/>
<name>A0A9W7T771_TRIRA</name>
<dbReference type="GO" id="GO:0051301">
    <property type="term" value="P:cell division"/>
    <property type="evidence" value="ECO:0007669"/>
    <property type="project" value="UniProtKB-KW"/>
</dbReference>
<keyword evidence="3" id="KW-0131">Cell cycle</keyword>
<dbReference type="FunFam" id="1.10.472.10:FF:000003">
    <property type="entry name" value="G1/S-specific cyclin-D2"/>
    <property type="match status" value="1"/>
</dbReference>
<gene>
    <name evidence="6" type="ORF">IRJ41_012161</name>
</gene>
<dbReference type="Pfam" id="PF02984">
    <property type="entry name" value="Cyclin_C"/>
    <property type="match status" value="1"/>
</dbReference>
<dbReference type="PROSITE" id="PS00292">
    <property type="entry name" value="CYCLINS"/>
    <property type="match status" value="1"/>
</dbReference>
<dbReference type="PANTHER" id="PTHR10177">
    <property type="entry name" value="CYCLINS"/>
    <property type="match status" value="1"/>
</dbReference>
<organism evidence="6 7">
    <name type="scientific">Triplophysa rosa</name>
    <name type="common">Cave loach</name>
    <dbReference type="NCBI Taxonomy" id="992332"/>
    <lineage>
        <taxon>Eukaryota</taxon>
        <taxon>Metazoa</taxon>
        <taxon>Chordata</taxon>
        <taxon>Craniata</taxon>
        <taxon>Vertebrata</taxon>
        <taxon>Euteleostomi</taxon>
        <taxon>Actinopterygii</taxon>
        <taxon>Neopterygii</taxon>
        <taxon>Teleostei</taxon>
        <taxon>Ostariophysi</taxon>
        <taxon>Cypriniformes</taxon>
        <taxon>Nemacheilidae</taxon>
        <taxon>Triplophysa</taxon>
    </lineage>
</organism>
<dbReference type="EMBL" id="JAFHDT010000025">
    <property type="protein sequence ID" value="KAI7791198.1"/>
    <property type="molecule type" value="Genomic_DNA"/>
</dbReference>
<dbReference type="InterPro" id="IPR013763">
    <property type="entry name" value="Cyclin-like_dom"/>
</dbReference>
<evidence type="ECO:0000313" key="7">
    <source>
        <dbReference type="Proteomes" id="UP001059041"/>
    </source>
</evidence>
<evidence type="ECO:0000313" key="6">
    <source>
        <dbReference type="EMBL" id="KAI7791198.1"/>
    </source>
</evidence>
<dbReference type="Proteomes" id="UP001059041">
    <property type="component" value="Linkage Group LG25"/>
</dbReference>
<evidence type="ECO:0000256" key="2">
    <source>
        <dbReference type="ARBA" id="ARBA00023127"/>
    </source>
</evidence>
<keyword evidence="7" id="KW-1185">Reference proteome</keyword>
<evidence type="ECO:0000259" key="5">
    <source>
        <dbReference type="SMART" id="SM00385"/>
    </source>
</evidence>
<dbReference type="InterPro" id="IPR036915">
    <property type="entry name" value="Cyclin-like_sf"/>
</dbReference>
<keyword evidence="2 4" id="KW-0195">Cyclin</keyword>
<dbReference type="SMART" id="SM00385">
    <property type="entry name" value="CYCLIN"/>
    <property type="match status" value="1"/>
</dbReference>
<dbReference type="SUPFAM" id="SSF47954">
    <property type="entry name" value="Cyclin-like"/>
    <property type="match status" value="1"/>
</dbReference>
<dbReference type="InterPro" id="IPR006671">
    <property type="entry name" value="Cyclin_N"/>
</dbReference>
<evidence type="ECO:0000256" key="4">
    <source>
        <dbReference type="RuleBase" id="RU000383"/>
    </source>
</evidence>
<dbReference type="InterPro" id="IPR048258">
    <property type="entry name" value="Cyclins_cyclin-box"/>
</dbReference>
<evidence type="ECO:0000256" key="1">
    <source>
        <dbReference type="ARBA" id="ARBA00022618"/>
    </source>
</evidence>
<dbReference type="InterPro" id="IPR004367">
    <property type="entry name" value="Cyclin_C-dom"/>
</dbReference>
<dbReference type="Pfam" id="PF00134">
    <property type="entry name" value="Cyclin_N"/>
    <property type="match status" value="1"/>
</dbReference>
<protein>
    <submittedName>
        <fullName evidence="6">Cyclin D3</fullName>
    </submittedName>
</protein>
<feature type="domain" description="Cyclin-like" evidence="5">
    <location>
        <begin position="73"/>
        <end position="157"/>
    </location>
</feature>
<comment type="similarity">
    <text evidence="4">Belongs to the cyclin family.</text>
</comment>
<dbReference type="Gene3D" id="1.10.472.10">
    <property type="entry name" value="Cyclin-like"/>
    <property type="match status" value="2"/>
</dbReference>